<keyword evidence="1" id="KW-0472">Membrane</keyword>
<dbReference type="Proteomes" id="UP000031668">
    <property type="component" value="Unassembled WGS sequence"/>
</dbReference>
<dbReference type="AlphaFoldDB" id="A0A0C2JER6"/>
<evidence type="ECO:0000256" key="1">
    <source>
        <dbReference type="SAM" id="Phobius"/>
    </source>
</evidence>
<keyword evidence="1" id="KW-0812">Transmembrane</keyword>
<feature type="transmembrane region" description="Helical" evidence="1">
    <location>
        <begin position="12"/>
        <end position="37"/>
    </location>
</feature>
<evidence type="ECO:0000313" key="3">
    <source>
        <dbReference type="Proteomes" id="UP000031668"/>
    </source>
</evidence>
<accession>A0A0C2JER6</accession>
<protein>
    <submittedName>
        <fullName evidence="2">Uncharacterized protein</fullName>
    </submittedName>
</protein>
<feature type="transmembrane region" description="Helical" evidence="1">
    <location>
        <begin position="79"/>
        <end position="100"/>
    </location>
</feature>
<comment type="caution">
    <text evidence="2">The sequence shown here is derived from an EMBL/GenBank/DDBJ whole genome shotgun (WGS) entry which is preliminary data.</text>
</comment>
<evidence type="ECO:0000313" key="2">
    <source>
        <dbReference type="EMBL" id="KII67723.1"/>
    </source>
</evidence>
<reference evidence="2 3" key="1">
    <citation type="journal article" date="2014" name="Genome Biol. Evol.">
        <title>The genome of the myxosporean Thelohanellus kitauei shows adaptations to nutrient acquisition within its fish host.</title>
        <authorList>
            <person name="Yang Y."/>
            <person name="Xiong J."/>
            <person name="Zhou Z."/>
            <person name="Huo F."/>
            <person name="Miao W."/>
            <person name="Ran C."/>
            <person name="Liu Y."/>
            <person name="Zhang J."/>
            <person name="Feng J."/>
            <person name="Wang M."/>
            <person name="Wang M."/>
            <person name="Wang L."/>
            <person name="Yao B."/>
        </authorList>
    </citation>
    <scope>NUCLEOTIDE SEQUENCE [LARGE SCALE GENOMIC DNA]</scope>
    <source>
        <strain evidence="2">Wuqing</strain>
    </source>
</reference>
<proteinExistence type="predicted"/>
<keyword evidence="1" id="KW-1133">Transmembrane helix</keyword>
<name>A0A0C2JER6_THEKT</name>
<sequence length="151" mass="16933">MFITGRLGIVIQLGYCVICYILVLLLHACSLACMSNITHNAIIVELSHLMINSVPLVIVLVGVVVCVIERGNCEFVTRFHYLCGFVSIIYLMTCVAHDVVETLEEKIVVSSCHVHHMDRLYLTIHAFKHTYVAVLTLLTIGFVHFIDSKCL</sequence>
<keyword evidence="3" id="KW-1185">Reference proteome</keyword>
<feature type="transmembrane region" description="Helical" evidence="1">
    <location>
        <begin position="49"/>
        <end position="67"/>
    </location>
</feature>
<organism evidence="2 3">
    <name type="scientific">Thelohanellus kitauei</name>
    <name type="common">Myxosporean</name>
    <dbReference type="NCBI Taxonomy" id="669202"/>
    <lineage>
        <taxon>Eukaryota</taxon>
        <taxon>Metazoa</taxon>
        <taxon>Cnidaria</taxon>
        <taxon>Myxozoa</taxon>
        <taxon>Myxosporea</taxon>
        <taxon>Bivalvulida</taxon>
        <taxon>Platysporina</taxon>
        <taxon>Myxobolidae</taxon>
        <taxon>Thelohanellus</taxon>
    </lineage>
</organism>
<feature type="transmembrane region" description="Helical" evidence="1">
    <location>
        <begin position="120"/>
        <end position="146"/>
    </location>
</feature>
<gene>
    <name evidence="2" type="ORF">RF11_01769</name>
</gene>
<dbReference type="EMBL" id="JWZT01003119">
    <property type="protein sequence ID" value="KII67723.1"/>
    <property type="molecule type" value="Genomic_DNA"/>
</dbReference>